<evidence type="ECO:0008006" key="3">
    <source>
        <dbReference type="Google" id="ProtNLM"/>
    </source>
</evidence>
<reference evidence="1 2" key="1">
    <citation type="submission" date="2024-09" db="EMBL/GenBank/DDBJ databases">
        <authorList>
            <person name="Sun Q."/>
            <person name="Mori K."/>
        </authorList>
    </citation>
    <scope>NUCLEOTIDE SEQUENCE [LARGE SCALE GENOMIC DNA]</scope>
    <source>
        <strain evidence="1 2">NCAIM B.02610</strain>
    </source>
</reference>
<organism evidence="1 2">
    <name type="scientific">Halalkalibacter kiskunsagensis</name>
    <dbReference type="NCBI Taxonomy" id="1548599"/>
    <lineage>
        <taxon>Bacteria</taxon>
        <taxon>Bacillati</taxon>
        <taxon>Bacillota</taxon>
        <taxon>Bacilli</taxon>
        <taxon>Bacillales</taxon>
        <taxon>Bacillaceae</taxon>
        <taxon>Halalkalibacter</taxon>
    </lineage>
</organism>
<dbReference type="Proteomes" id="UP001589838">
    <property type="component" value="Unassembled WGS sequence"/>
</dbReference>
<name>A0ABV6K7M9_9BACI</name>
<sequence length="213" mass="25005">MIRISRTSRMKVERIQSLYVNRMTEVGSIERIHRVQRMENTKNQTDRPSENHLLAYEHYYQTEQAGKQAVNRLYKHEQQLVSVIKELHDSSNDILPQMKKVVQKWNETLTSVNDVDQLAGTNHKLRIHHYFLQNAELFKKIGLTLTDNNSVSFDTDTFVASNPRKLVLDIISQLKAIIKHDDQAFYKRKKPNHLRSYEQPPLELKGLIIEEEG</sequence>
<gene>
    <name evidence="1" type="ORF">ACFFHM_01885</name>
</gene>
<protein>
    <recommendedName>
        <fullName evidence="3">Transposase</fullName>
    </recommendedName>
</protein>
<accession>A0ABV6K7M9</accession>
<keyword evidence="2" id="KW-1185">Reference proteome</keyword>
<evidence type="ECO:0000313" key="1">
    <source>
        <dbReference type="EMBL" id="MFC0469317.1"/>
    </source>
</evidence>
<proteinExistence type="predicted"/>
<dbReference type="RefSeq" id="WP_335963185.1">
    <property type="nucleotide sequence ID" value="NZ_JAXBLX010000043.1"/>
</dbReference>
<dbReference type="EMBL" id="JBHLUX010000005">
    <property type="protein sequence ID" value="MFC0469317.1"/>
    <property type="molecule type" value="Genomic_DNA"/>
</dbReference>
<evidence type="ECO:0000313" key="2">
    <source>
        <dbReference type="Proteomes" id="UP001589838"/>
    </source>
</evidence>
<comment type="caution">
    <text evidence="1">The sequence shown here is derived from an EMBL/GenBank/DDBJ whole genome shotgun (WGS) entry which is preliminary data.</text>
</comment>